<name>A0AAV7NZW6_PLEWA</name>
<comment type="caution">
    <text evidence="1">The sequence shown here is derived from an EMBL/GenBank/DDBJ whole genome shotgun (WGS) entry which is preliminary data.</text>
</comment>
<dbReference type="EMBL" id="JANPWB010000012">
    <property type="protein sequence ID" value="KAJ1120490.1"/>
    <property type="molecule type" value="Genomic_DNA"/>
</dbReference>
<accession>A0AAV7NZW6</accession>
<keyword evidence="2" id="KW-1185">Reference proteome</keyword>
<dbReference type="Proteomes" id="UP001066276">
    <property type="component" value="Chromosome 8"/>
</dbReference>
<proteinExistence type="predicted"/>
<organism evidence="1 2">
    <name type="scientific">Pleurodeles waltl</name>
    <name type="common">Iberian ribbed newt</name>
    <dbReference type="NCBI Taxonomy" id="8319"/>
    <lineage>
        <taxon>Eukaryota</taxon>
        <taxon>Metazoa</taxon>
        <taxon>Chordata</taxon>
        <taxon>Craniata</taxon>
        <taxon>Vertebrata</taxon>
        <taxon>Euteleostomi</taxon>
        <taxon>Amphibia</taxon>
        <taxon>Batrachia</taxon>
        <taxon>Caudata</taxon>
        <taxon>Salamandroidea</taxon>
        <taxon>Salamandridae</taxon>
        <taxon>Pleurodelinae</taxon>
        <taxon>Pleurodeles</taxon>
    </lineage>
</organism>
<protein>
    <submittedName>
        <fullName evidence="1">Uncharacterized protein</fullName>
    </submittedName>
</protein>
<dbReference type="AlphaFoldDB" id="A0AAV7NZW6"/>
<sequence length="104" mass="11186">MGAESGSCRVACDARKATDRWHKAEGFKTQQCVAFQLGLSVRLSRGGCPCLGNAERLYVGCRSYSNVILHRLSPDVRGGAARAVTASLHEPPCSGRFRNGCTSR</sequence>
<evidence type="ECO:0000313" key="2">
    <source>
        <dbReference type="Proteomes" id="UP001066276"/>
    </source>
</evidence>
<reference evidence="1" key="1">
    <citation type="journal article" date="2022" name="bioRxiv">
        <title>Sequencing and chromosome-scale assembly of the giantPleurodeles waltlgenome.</title>
        <authorList>
            <person name="Brown T."/>
            <person name="Elewa A."/>
            <person name="Iarovenko S."/>
            <person name="Subramanian E."/>
            <person name="Araus A.J."/>
            <person name="Petzold A."/>
            <person name="Susuki M."/>
            <person name="Suzuki K.-i.T."/>
            <person name="Hayashi T."/>
            <person name="Toyoda A."/>
            <person name="Oliveira C."/>
            <person name="Osipova E."/>
            <person name="Leigh N.D."/>
            <person name="Simon A."/>
            <person name="Yun M.H."/>
        </authorList>
    </citation>
    <scope>NUCLEOTIDE SEQUENCE</scope>
    <source>
        <strain evidence="1">20211129_DDA</strain>
        <tissue evidence="1">Liver</tissue>
    </source>
</reference>
<evidence type="ECO:0000313" key="1">
    <source>
        <dbReference type="EMBL" id="KAJ1120490.1"/>
    </source>
</evidence>
<gene>
    <name evidence="1" type="ORF">NDU88_008655</name>
</gene>